<keyword evidence="3" id="KW-1185">Reference proteome</keyword>
<evidence type="ECO:0000259" key="1">
    <source>
        <dbReference type="Pfam" id="PF07727"/>
    </source>
</evidence>
<gene>
    <name evidence="2" type="ORF">LTRI10_LOCUS11783</name>
</gene>
<feature type="domain" description="Reverse transcriptase Ty1/copia-type" evidence="1">
    <location>
        <begin position="50"/>
        <end position="167"/>
    </location>
</feature>
<organism evidence="2 3">
    <name type="scientific">Linum trigynum</name>
    <dbReference type="NCBI Taxonomy" id="586398"/>
    <lineage>
        <taxon>Eukaryota</taxon>
        <taxon>Viridiplantae</taxon>
        <taxon>Streptophyta</taxon>
        <taxon>Embryophyta</taxon>
        <taxon>Tracheophyta</taxon>
        <taxon>Spermatophyta</taxon>
        <taxon>Magnoliopsida</taxon>
        <taxon>eudicotyledons</taxon>
        <taxon>Gunneridae</taxon>
        <taxon>Pentapetalae</taxon>
        <taxon>rosids</taxon>
        <taxon>fabids</taxon>
        <taxon>Malpighiales</taxon>
        <taxon>Linaceae</taxon>
        <taxon>Linum</taxon>
    </lineage>
</organism>
<dbReference type="InterPro" id="IPR013103">
    <property type="entry name" value="RVT_2"/>
</dbReference>
<evidence type="ECO:0000313" key="2">
    <source>
        <dbReference type="EMBL" id="CAL1368879.1"/>
    </source>
</evidence>
<dbReference type="EMBL" id="OZ034815">
    <property type="protein sequence ID" value="CAL1368879.1"/>
    <property type="molecule type" value="Genomic_DNA"/>
</dbReference>
<name>A0AAV2D6S8_9ROSI</name>
<dbReference type="Pfam" id="PF07727">
    <property type="entry name" value="RVT_2"/>
    <property type="match status" value="1"/>
</dbReference>
<evidence type="ECO:0000313" key="3">
    <source>
        <dbReference type="Proteomes" id="UP001497516"/>
    </source>
</evidence>
<dbReference type="SUPFAM" id="SSF56672">
    <property type="entry name" value="DNA/RNA polymerases"/>
    <property type="match status" value="1"/>
</dbReference>
<dbReference type="Proteomes" id="UP001497516">
    <property type="component" value="Chromosome 2"/>
</dbReference>
<dbReference type="InterPro" id="IPR043502">
    <property type="entry name" value="DNA/RNA_pol_sf"/>
</dbReference>
<accession>A0AAV2D6S8</accession>
<reference evidence="2 3" key="1">
    <citation type="submission" date="2024-04" db="EMBL/GenBank/DDBJ databases">
        <authorList>
            <person name="Fracassetti M."/>
        </authorList>
    </citation>
    <scope>NUCLEOTIDE SEQUENCE [LARGE SCALE GENOMIC DNA]</scope>
</reference>
<sequence length="173" mass="19266">MVTRTQTGKLKPRQFLAAAPTGIPTTAAQALKSPLWRAAMTTEFEALIPNHTWDLVPPPPDCNILTNRWVFAEKTNPDGSLERQKARLVARGFQQIPGQDFGQTFSPVLKPATLRLLLGIAVSNSWPLHQIDISNAFLHGTLQDEVYMQQPIGFVDPDRPDHVCCMQGSRRRA</sequence>
<protein>
    <recommendedName>
        <fullName evidence="1">Reverse transcriptase Ty1/copia-type domain-containing protein</fullName>
    </recommendedName>
</protein>
<dbReference type="AlphaFoldDB" id="A0AAV2D6S8"/>
<proteinExistence type="predicted"/>